<dbReference type="InterPro" id="IPR036390">
    <property type="entry name" value="WH_DNA-bd_sf"/>
</dbReference>
<evidence type="ECO:0000313" key="2">
    <source>
        <dbReference type="EMBL" id="ELR68010.1"/>
    </source>
</evidence>
<dbReference type="Pfam" id="PF12802">
    <property type="entry name" value="MarR_2"/>
    <property type="match status" value="1"/>
</dbReference>
<dbReference type="InterPro" id="IPR011991">
    <property type="entry name" value="ArsR-like_HTH"/>
</dbReference>
<dbReference type="OrthoDB" id="9786071at2"/>
<protein>
    <submittedName>
        <fullName evidence="2">Transcriptional regulator, MarR family</fullName>
    </submittedName>
</protein>
<sequence length="199" mass="22597">MNIFDPLDQNIKKDVKIVAALERISHAFKVLQLREGKDRQLSPIQIQIMFFIQFHAAELCTVSHLAREFDLTKATVSDAVRVLLQKGLVEKTMDSTDSRSYYIKPTVEGQREINNMKDFGMPVLKSLKGLSTDEKNNLLNALFEIIRHLNKAGVISVQRICHNCAFYEKKEGQHFCNLLKSGLADADIRMDCPEFVAGN</sequence>
<dbReference type="InterPro" id="IPR000835">
    <property type="entry name" value="HTH_MarR-typ"/>
</dbReference>
<gene>
    <name evidence="2" type="ORF">C900_01273</name>
</gene>
<name>L8JGR5_9BACT</name>
<dbReference type="RefSeq" id="WP_009583793.1">
    <property type="nucleotide sequence ID" value="NZ_AMZN01000177.1"/>
</dbReference>
<proteinExistence type="predicted"/>
<dbReference type="PROSITE" id="PS50995">
    <property type="entry name" value="HTH_MARR_2"/>
    <property type="match status" value="1"/>
</dbReference>
<dbReference type="InterPro" id="IPR039422">
    <property type="entry name" value="MarR/SlyA-like"/>
</dbReference>
<evidence type="ECO:0000313" key="3">
    <source>
        <dbReference type="Proteomes" id="UP000011135"/>
    </source>
</evidence>
<dbReference type="PANTHER" id="PTHR33164:SF89">
    <property type="entry name" value="MARR FAMILY REGULATORY PROTEIN"/>
    <property type="match status" value="1"/>
</dbReference>
<dbReference type="PANTHER" id="PTHR33164">
    <property type="entry name" value="TRANSCRIPTIONAL REGULATOR, MARR FAMILY"/>
    <property type="match status" value="1"/>
</dbReference>
<reference evidence="2 3" key="1">
    <citation type="submission" date="2012-12" db="EMBL/GenBank/DDBJ databases">
        <title>Genome assembly of Fulvivirga imtechensis AK7.</title>
        <authorList>
            <person name="Nupur N."/>
            <person name="Khatri I."/>
            <person name="Kumar R."/>
            <person name="Subramanian S."/>
            <person name="Pinnaka A."/>
        </authorList>
    </citation>
    <scope>NUCLEOTIDE SEQUENCE [LARGE SCALE GENOMIC DNA]</scope>
    <source>
        <strain evidence="2 3">AK7</strain>
    </source>
</reference>
<dbReference type="EMBL" id="AMZN01000177">
    <property type="protein sequence ID" value="ELR68010.1"/>
    <property type="molecule type" value="Genomic_DNA"/>
</dbReference>
<dbReference type="Proteomes" id="UP000011135">
    <property type="component" value="Unassembled WGS sequence"/>
</dbReference>
<accession>L8JGR5</accession>
<dbReference type="GO" id="GO:0003700">
    <property type="term" value="F:DNA-binding transcription factor activity"/>
    <property type="evidence" value="ECO:0007669"/>
    <property type="project" value="InterPro"/>
</dbReference>
<dbReference type="GO" id="GO:0006950">
    <property type="term" value="P:response to stress"/>
    <property type="evidence" value="ECO:0007669"/>
    <property type="project" value="TreeGrafter"/>
</dbReference>
<evidence type="ECO:0000259" key="1">
    <source>
        <dbReference type="PROSITE" id="PS50995"/>
    </source>
</evidence>
<dbReference type="SMART" id="SM00347">
    <property type="entry name" value="HTH_MARR"/>
    <property type="match status" value="1"/>
</dbReference>
<dbReference type="AlphaFoldDB" id="L8JGR5"/>
<dbReference type="Gene3D" id="1.10.10.10">
    <property type="entry name" value="Winged helix-like DNA-binding domain superfamily/Winged helix DNA-binding domain"/>
    <property type="match status" value="1"/>
</dbReference>
<dbReference type="CDD" id="cd00090">
    <property type="entry name" value="HTH_ARSR"/>
    <property type="match status" value="1"/>
</dbReference>
<dbReference type="SUPFAM" id="SSF46785">
    <property type="entry name" value="Winged helix' DNA-binding domain"/>
    <property type="match status" value="1"/>
</dbReference>
<organism evidence="2 3">
    <name type="scientific">Fulvivirga imtechensis AK7</name>
    <dbReference type="NCBI Taxonomy" id="1237149"/>
    <lineage>
        <taxon>Bacteria</taxon>
        <taxon>Pseudomonadati</taxon>
        <taxon>Bacteroidota</taxon>
        <taxon>Cytophagia</taxon>
        <taxon>Cytophagales</taxon>
        <taxon>Fulvivirgaceae</taxon>
        <taxon>Fulvivirga</taxon>
    </lineage>
</organism>
<dbReference type="InterPro" id="IPR036388">
    <property type="entry name" value="WH-like_DNA-bd_sf"/>
</dbReference>
<dbReference type="eggNOG" id="COG1846">
    <property type="taxonomic scope" value="Bacteria"/>
</dbReference>
<feature type="domain" description="HTH marR-type" evidence="1">
    <location>
        <begin position="14"/>
        <end position="147"/>
    </location>
</feature>
<keyword evidence="3" id="KW-1185">Reference proteome</keyword>
<dbReference type="STRING" id="1237149.C900_01273"/>
<comment type="caution">
    <text evidence="2">The sequence shown here is derived from an EMBL/GenBank/DDBJ whole genome shotgun (WGS) entry which is preliminary data.</text>
</comment>